<dbReference type="Proteomes" id="UP000294817">
    <property type="component" value="Unassembled WGS sequence"/>
</dbReference>
<dbReference type="AlphaFoldDB" id="A0A4R8EZI9"/>
<evidence type="ECO:0000313" key="3">
    <source>
        <dbReference type="Proteomes" id="UP000294817"/>
    </source>
</evidence>
<comment type="caution">
    <text evidence="2">The sequence shown here is derived from an EMBL/GenBank/DDBJ whole genome shotgun (WGS) entry which is preliminary data.</text>
</comment>
<organism evidence="2 3">
    <name type="scientific">Petrotoga sibirica</name>
    <dbReference type="NCBI Taxonomy" id="156202"/>
    <lineage>
        <taxon>Bacteria</taxon>
        <taxon>Thermotogati</taxon>
        <taxon>Thermotogota</taxon>
        <taxon>Thermotogae</taxon>
        <taxon>Petrotogales</taxon>
        <taxon>Petrotogaceae</taxon>
        <taxon>Petrotoga</taxon>
    </lineage>
</organism>
<accession>A0A4R8EZI9</accession>
<keyword evidence="3" id="KW-1185">Reference proteome</keyword>
<dbReference type="Gene3D" id="3.40.190.10">
    <property type="entry name" value="Periplasmic binding protein-like II"/>
    <property type="match status" value="1"/>
</dbReference>
<dbReference type="CDD" id="cd08509">
    <property type="entry name" value="PBP2_TmCBP_oligosaccharides_like"/>
    <property type="match status" value="1"/>
</dbReference>
<dbReference type="GO" id="GO:1904680">
    <property type="term" value="F:peptide transmembrane transporter activity"/>
    <property type="evidence" value="ECO:0007669"/>
    <property type="project" value="TreeGrafter"/>
</dbReference>
<reference evidence="2 3" key="1">
    <citation type="submission" date="2019-03" db="EMBL/GenBank/DDBJ databases">
        <title>Genomic Encyclopedia of Type Strains, Phase IV (KMG-IV): sequencing the most valuable type-strain genomes for metagenomic binning, comparative biology and taxonomic classification.</title>
        <authorList>
            <person name="Goeker M."/>
        </authorList>
    </citation>
    <scope>NUCLEOTIDE SEQUENCE [LARGE SCALE GENOMIC DNA]</scope>
    <source>
        <strain evidence="2 3">DSM 13575</strain>
    </source>
</reference>
<dbReference type="InterPro" id="IPR039424">
    <property type="entry name" value="SBP_5"/>
</dbReference>
<dbReference type="PIRSF" id="PIRSF002741">
    <property type="entry name" value="MppA"/>
    <property type="match status" value="1"/>
</dbReference>
<dbReference type="Pfam" id="PF00496">
    <property type="entry name" value="SBP_bac_5"/>
    <property type="match status" value="1"/>
</dbReference>
<dbReference type="Gene3D" id="3.90.76.10">
    <property type="entry name" value="Dipeptide-binding Protein, Domain 1"/>
    <property type="match status" value="1"/>
</dbReference>
<evidence type="ECO:0000313" key="2">
    <source>
        <dbReference type="EMBL" id="TDX16288.1"/>
    </source>
</evidence>
<dbReference type="GO" id="GO:0043190">
    <property type="term" value="C:ATP-binding cassette (ABC) transporter complex"/>
    <property type="evidence" value="ECO:0007669"/>
    <property type="project" value="InterPro"/>
</dbReference>
<dbReference type="GO" id="GO:0042597">
    <property type="term" value="C:periplasmic space"/>
    <property type="evidence" value="ECO:0007669"/>
    <property type="project" value="UniProtKB-ARBA"/>
</dbReference>
<gene>
    <name evidence="2" type="ORF">C8D74_104107</name>
</gene>
<dbReference type="EMBL" id="SODZ01000004">
    <property type="protein sequence ID" value="TDX16288.1"/>
    <property type="molecule type" value="Genomic_DNA"/>
</dbReference>
<proteinExistence type="predicted"/>
<sequence length="615" mass="72072">MSLVVFLSVFSQMGVVPREETLTISQISRYAYINNYNIWNSSIPNHIRHTLLFDTLWYVDQHTGEWINALAENEPIYNDDYTEMTVKLRKGIFWSDGVEFTADDVVFTVNYLMENPGLRWSSEFRQYVNDVRKLDDYTVLFIFKEPNPRFQYYFTARYDAAYIMPEHYWKNVQDPLTDDFYPPISLGQYTLKDTDPTGYWTLYERREDWERSSPGIVTGEPGPKYIMSVFYNTSTAKAMAMERNELDLFMDIDTETFKEMNLRNPNIRPWYQDFPWAYPDEIDQRDLGFNLEKYPYNLKNVRWALTLSLDIVYLVTNYMGGVVRVNPIPQPATSYHMEHFHIPMLSWLEELEIEVNGNETFKPFDKNIPFEIAAWAKEAGYEVPQDRDKIIQQWGIGWWKYAPDVAEKLLISEGFSKNKQGKWLLPNGDSWKISIIAAPDEVDAYTQALWAANNWRKFGIEVQVESVERDPFYLRTGLGDFEITTIWTLGGGASGFIDKWPFIQGYHSSYYTPLGESAITDNSIRVKSKELDTIIDELGATPPEEEEKVLKLSQKYLKTWVENQYTITTTSFKKFITFNGTYWTNFPTAENPYGQPLYWFIGGKFTLPYIQPINK</sequence>
<dbReference type="PANTHER" id="PTHR30290">
    <property type="entry name" value="PERIPLASMIC BINDING COMPONENT OF ABC TRANSPORTER"/>
    <property type="match status" value="1"/>
</dbReference>
<dbReference type="SUPFAM" id="SSF53850">
    <property type="entry name" value="Periplasmic binding protein-like II"/>
    <property type="match status" value="1"/>
</dbReference>
<feature type="domain" description="Solute-binding protein family 5" evidence="1">
    <location>
        <begin position="67"/>
        <end position="490"/>
    </location>
</feature>
<dbReference type="GO" id="GO:0015833">
    <property type="term" value="P:peptide transport"/>
    <property type="evidence" value="ECO:0007669"/>
    <property type="project" value="TreeGrafter"/>
</dbReference>
<dbReference type="InterPro" id="IPR000914">
    <property type="entry name" value="SBP_5_dom"/>
</dbReference>
<dbReference type="PANTHER" id="PTHR30290:SF65">
    <property type="entry name" value="MONOACYL PHOSPHATIDYLINOSITOL TETRAMANNOSIDE-BINDING PROTEIN LPQW-RELATED"/>
    <property type="match status" value="1"/>
</dbReference>
<name>A0A4R8EZI9_9BACT</name>
<evidence type="ECO:0000259" key="1">
    <source>
        <dbReference type="Pfam" id="PF00496"/>
    </source>
</evidence>
<dbReference type="InterPro" id="IPR030678">
    <property type="entry name" value="Peptide/Ni-bd"/>
</dbReference>
<dbReference type="Gene3D" id="3.10.105.10">
    <property type="entry name" value="Dipeptide-binding Protein, Domain 3"/>
    <property type="match status" value="1"/>
</dbReference>
<protein>
    <submittedName>
        <fullName evidence="2">Peptide/nickel transport system substrate-binding protein</fullName>
    </submittedName>
</protein>